<keyword evidence="6 14" id="KW-0812">Transmembrane</keyword>
<evidence type="ECO:0000256" key="13">
    <source>
        <dbReference type="ARBA" id="ARBA00030987"/>
    </source>
</evidence>
<proteinExistence type="inferred from homology"/>
<keyword evidence="9 14" id="KW-1133">Transmembrane helix</keyword>
<protein>
    <recommendedName>
        <fullName evidence="3">NADH dehydrogenase [ubiquinone] 1 beta subcomplex subunit 4</fullName>
    </recommendedName>
    <alternativeName>
        <fullName evidence="12">Complex I-B15</fullName>
    </alternativeName>
    <alternativeName>
        <fullName evidence="13">NADH-ubiquinone oxidoreductase B15 subunit</fullName>
    </alternativeName>
</protein>
<accession>A0A1R1X9S6</accession>
<keyword evidence="7" id="KW-0999">Mitochondrion inner membrane</keyword>
<dbReference type="EMBL" id="LSSN01002742">
    <property type="protein sequence ID" value="OMJ15214.1"/>
    <property type="molecule type" value="Genomic_DNA"/>
</dbReference>
<name>A0A1R1X9S6_9FUNG</name>
<dbReference type="EMBL" id="LSSN01004510">
    <property type="protein sequence ID" value="OMJ11394.1"/>
    <property type="molecule type" value="Genomic_DNA"/>
</dbReference>
<reference evidence="15 17" key="1">
    <citation type="submission" date="2017-01" db="EMBL/GenBank/DDBJ databases">
        <authorList>
            <person name="Mah S.A."/>
            <person name="Swanson W.J."/>
            <person name="Moy G.W."/>
            <person name="Vacquier V.D."/>
        </authorList>
    </citation>
    <scope>NUCLEOTIDE SEQUENCE [LARGE SCALE GENOMIC DNA]</scope>
    <source>
        <strain evidence="15 17">GSMNP</strain>
    </source>
</reference>
<evidence type="ECO:0000313" key="16">
    <source>
        <dbReference type="EMBL" id="OMJ15214.1"/>
    </source>
</evidence>
<feature type="transmembrane region" description="Helical" evidence="14">
    <location>
        <begin position="32"/>
        <end position="52"/>
    </location>
</feature>
<gene>
    <name evidence="16" type="ORF">AYI70_g7416</name>
    <name evidence="15" type="ORF">AYI70_g9751</name>
</gene>
<evidence type="ECO:0000256" key="1">
    <source>
        <dbReference type="ARBA" id="ARBA00004434"/>
    </source>
</evidence>
<evidence type="ECO:0000256" key="8">
    <source>
        <dbReference type="ARBA" id="ARBA00022982"/>
    </source>
</evidence>
<dbReference type="PANTHER" id="PTHR39476:SF1">
    <property type="entry name" value="NADH DEHYDROGENASE [UBIQUINONE] 1 BETA SUBCOMPLEX SUBUNIT 4"/>
    <property type="match status" value="1"/>
</dbReference>
<dbReference type="InterPro" id="IPR009866">
    <property type="entry name" value="NADH_UbQ_OxRdtase_NDUFB4_su"/>
</dbReference>
<sequence length="90" mass="10374">MAGGDHKPTLLKDPAIEQWLYLRANYKQHFKFTRKTVTIGIIFCGLIPYGVYTMSKRQRGKYILEPSLRESSVSDLAKLDKSKWTSHAEN</sequence>
<dbReference type="GO" id="GO:0005743">
    <property type="term" value="C:mitochondrial inner membrane"/>
    <property type="evidence" value="ECO:0007669"/>
    <property type="project" value="UniProtKB-SubCell"/>
</dbReference>
<dbReference type="OrthoDB" id="15108at2759"/>
<keyword evidence="4" id="KW-0813">Transport</keyword>
<comment type="caution">
    <text evidence="15">The sequence shown here is derived from an EMBL/GenBank/DDBJ whole genome shotgun (WGS) entry which is preliminary data.</text>
</comment>
<evidence type="ECO:0000256" key="6">
    <source>
        <dbReference type="ARBA" id="ARBA00022692"/>
    </source>
</evidence>
<evidence type="ECO:0000256" key="4">
    <source>
        <dbReference type="ARBA" id="ARBA00022448"/>
    </source>
</evidence>
<evidence type="ECO:0000256" key="11">
    <source>
        <dbReference type="ARBA" id="ARBA00023136"/>
    </source>
</evidence>
<evidence type="ECO:0000256" key="2">
    <source>
        <dbReference type="ARBA" id="ARBA00007260"/>
    </source>
</evidence>
<dbReference type="Proteomes" id="UP000187283">
    <property type="component" value="Unassembled WGS sequence"/>
</dbReference>
<evidence type="ECO:0000256" key="14">
    <source>
        <dbReference type="SAM" id="Phobius"/>
    </source>
</evidence>
<evidence type="ECO:0000256" key="12">
    <source>
        <dbReference type="ARBA" id="ARBA00030212"/>
    </source>
</evidence>
<dbReference type="AlphaFoldDB" id="A0A1R1X9S6"/>
<dbReference type="PANTHER" id="PTHR39476">
    <property type="entry name" value="NADH:UBIQUINONE OXIDOREDUCTASE 6.6KD SUBUNIT"/>
    <property type="match status" value="1"/>
</dbReference>
<evidence type="ECO:0000256" key="3">
    <source>
        <dbReference type="ARBA" id="ARBA00018681"/>
    </source>
</evidence>
<keyword evidence="10" id="KW-0496">Mitochondrion</keyword>
<evidence type="ECO:0000256" key="9">
    <source>
        <dbReference type="ARBA" id="ARBA00022989"/>
    </source>
</evidence>
<keyword evidence="17" id="KW-1185">Reference proteome</keyword>
<keyword evidence="5" id="KW-0679">Respiratory chain</keyword>
<comment type="subcellular location">
    <subcellularLocation>
        <location evidence="1">Mitochondrion inner membrane</location>
        <topology evidence="1">Single-pass membrane protein</topology>
    </subcellularLocation>
</comment>
<keyword evidence="8" id="KW-0249">Electron transport</keyword>
<evidence type="ECO:0000313" key="17">
    <source>
        <dbReference type="Proteomes" id="UP000187283"/>
    </source>
</evidence>
<evidence type="ECO:0000313" key="15">
    <source>
        <dbReference type="EMBL" id="OMJ11394.1"/>
    </source>
</evidence>
<evidence type="ECO:0000256" key="7">
    <source>
        <dbReference type="ARBA" id="ARBA00022792"/>
    </source>
</evidence>
<keyword evidence="11 14" id="KW-0472">Membrane</keyword>
<evidence type="ECO:0000256" key="10">
    <source>
        <dbReference type="ARBA" id="ARBA00023128"/>
    </source>
</evidence>
<evidence type="ECO:0000256" key="5">
    <source>
        <dbReference type="ARBA" id="ARBA00022660"/>
    </source>
</evidence>
<dbReference type="Pfam" id="PF07225">
    <property type="entry name" value="NDUF_B4"/>
    <property type="match status" value="1"/>
</dbReference>
<comment type="similarity">
    <text evidence="2">Belongs to the complex I NDUFB4 subunit family.</text>
</comment>
<organism evidence="15 17">
    <name type="scientific">Smittium culicis</name>
    <dbReference type="NCBI Taxonomy" id="133412"/>
    <lineage>
        <taxon>Eukaryota</taxon>
        <taxon>Fungi</taxon>
        <taxon>Fungi incertae sedis</taxon>
        <taxon>Zoopagomycota</taxon>
        <taxon>Kickxellomycotina</taxon>
        <taxon>Harpellomycetes</taxon>
        <taxon>Harpellales</taxon>
        <taxon>Legeriomycetaceae</taxon>
        <taxon>Smittium</taxon>
    </lineage>
</organism>